<protein>
    <submittedName>
        <fullName evidence="1">Uncharacterized protein</fullName>
    </submittedName>
</protein>
<dbReference type="OrthoDB" id="9951922at2"/>
<gene>
    <name evidence="1" type="ORF">DSCW_18460</name>
</gene>
<keyword evidence="2" id="KW-1185">Reference proteome</keyword>
<evidence type="ECO:0000313" key="1">
    <source>
        <dbReference type="EMBL" id="BBO74429.1"/>
    </source>
</evidence>
<sequence length="75" mass="9154">MNRKRESRTKRDEKLFYIDALKSEQCQCERQKKRGRAFCYRCYIRLPRDLRDELYRPVGAGFEAAYDASCRFLYD</sequence>
<dbReference type="KEGG" id="dwd:DSCW_18460"/>
<accession>A0A5K7Z2D8</accession>
<organism evidence="1 2">
    <name type="scientific">Desulfosarcina widdelii</name>
    <dbReference type="NCBI Taxonomy" id="947919"/>
    <lineage>
        <taxon>Bacteria</taxon>
        <taxon>Pseudomonadati</taxon>
        <taxon>Thermodesulfobacteriota</taxon>
        <taxon>Desulfobacteria</taxon>
        <taxon>Desulfobacterales</taxon>
        <taxon>Desulfosarcinaceae</taxon>
        <taxon>Desulfosarcina</taxon>
    </lineage>
</organism>
<dbReference type="AlphaFoldDB" id="A0A5K7Z2D8"/>
<proteinExistence type="predicted"/>
<dbReference type="EMBL" id="AP021875">
    <property type="protein sequence ID" value="BBO74429.1"/>
    <property type="molecule type" value="Genomic_DNA"/>
</dbReference>
<dbReference type="RefSeq" id="WP_155303465.1">
    <property type="nucleotide sequence ID" value="NZ_AP021875.1"/>
</dbReference>
<name>A0A5K7Z2D8_9BACT</name>
<evidence type="ECO:0000313" key="2">
    <source>
        <dbReference type="Proteomes" id="UP000427769"/>
    </source>
</evidence>
<dbReference type="Proteomes" id="UP000427769">
    <property type="component" value="Chromosome"/>
</dbReference>
<reference evidence="1 2" key="1">
    <citation type="submission" date="2019-11" db="EMBL/GenBank/DDBJ databases">
        <title>Comparative genomics of hydrocarbon-degrading Desulfosarcina strains.</title>
        <authorList>
            <person name="Watanabe M."/>
            <person name="Kojima H."/>
            <person name="Fukui M."/>
        </authorList>
    </citation>
    <scope>NUCLEOTIDE SEQUENCE [LARGE SCALE GENOMIC DNA]</scope>
    <source>
        <strain evidence="1 2">PP31</strain>
    </source>
</reference>